<dbReference type="Gene3D" id="3.90.1170.50">
    <property type="entry name" value="Aldehyde oxidase/xanthine dehydrogenase, a/b hammerhead"/>
    <property type="match status" value="1"/>
</dbReference>
<evidence type="ECO:0000313" key="3">
    <source>
        <dbReference type="Proteomes" id="UP001156666"/>
    </source>
</evidence>
<dbReference type="InterPro" id="IPR000674">
    <property type="entry name" value="Ald_Oxase/Xan_DH_a/b"/>
</dbReference>
<evidence type="ECO:0000259" key="1">
    <source>
        <dbReference type="SMART" id="SM01008"/>
    </source>
</evidence>
<dbReference type="InterPro" id="IPR052516">
    <property type="entry name" value="N-heterocyclic_Hydroxylase"/>
</dbReference>
<protein>
    <submittedName>
        <fullName evidence="2">Isoquinoline 1-oxidoreductase subunit beta</fullName>
    </submittedName>
</protein>
<dbReference type="Gene3D" id="3.30.365.10">
    <property type="entry name" value="Aldehyde oxidase/xanthine dehydrogenase, molybdopterin binding domain"/>
    <property type="match status" value="4"/>
</dbReference>
<dbReference type="AlphaFoldDB" id="A0AA37SMQ0"/>
<dbReference type="PANTHER" id="PTHR47495">
    <property type="entry name" value="ALDEHYDE DEHYDROGENASE"/>
    <property type="match status" value="1"/>
</dbReference>
<dbReference type="PANTHER" id="PTHR47495:SF3">
    <property type="entry name" value="BLR6219 PROTEIN"/>
    <property type="match status" value="1"/>
</dbReference>
<dbReference type="PIRSF" id="PIRSF036389">
    <property type="entry name" value="IOR_B"/>
    <property type="match status" value="1"/>
</dbReference>
<dbReference type="InterPro" id="IPR012368">
    <property type="entry name" value="OxRdtase_Mopterin-bd_su_IorB"/>
</dbReference>
<dbReference type="Proteomes" id="UP001156666">
    <property type="component" value="Unassembled WGS sequence"/>
</dbReference>
<proteinExistence type="predicted"/>
<dbReference type="PROSITE" id="PS51257">
    <property type="entry name" value="PROKAR_LIPOPROTEIN"/>
    <property type="match status" value="1"/>
</dbReference>
<dbReference type="InterPro" id="IPR008274">
    <property type="entry name" value="AldOxase/xan_DH_MoCoBD1"/>
</dbReference>
<dbReference type="Pfam" id="PF20256">
    <property type="entry name" value="MoCoBD_2"/>
    <property type="match status" value="2"/>
</dbReference>
<dbReference type="Pfam" id="PF02738">
    <property type="entry name" value="MoCoBD_1"/>
    <property type="match status" value="1"/>
</dbReference>
<reference evidence="2" key="2">
    <citation type="submission" date="2023-01" db="EMBL/GenBank/DDBJ databases">
        <title>Draft genome sequence of Portibacter lacus strain NBRC 108769.</title>
        <authorList>
            <person name="Sun Q."/>
            <person name="Mori K."/>
        </authorList>
    </citation>
    <scope>NUCLEOTIDE SEQUENCE</scope>
    <source>
        <strain evidence="2">NBRC 108769</strain>
    </source>
</reference>
<dbReference type="SMART" id="SM01008">
    <property type="entry name" value="Ald_Xan_dh_C"/>
    <property type="match status" value="1"/>
</dbReference>
<dbReference type="RefSeq" id="WP_235292579.1">
    <property type="nucleotide sequence ID" value="NZ_BSOH01000001.1"/>
</dbReference>
<comment type="caution">
    <text evidence="2">The sequence shown here is derived from an EMBL/GenBank/DDBJ whole genome shotgun (WGS) entry which is preliminary data.</text>
</comment>
<organism evidence="2 3">
    <name type="scientific">Portibacter lacus</name>
    <dbReference type="NCBI Taxonomy" id="1099794"/>
    <lineage>
        <taxon>Bacteria</taxon>
        <taxon>Pseudomonadati</taxon>
        <taxon>Bacteroidota</taxon>
        <taxon>Saprospiria</taxon>
        <taxon>Saprospirales</taxon>
        <taxon>Haliscomenobacteraceae</taxon>
        <taxon>Portibacter</taxon>
    </lineage>
</organism>
<dbReference type="SUPFAM" id="SSF56003">
    <property type="entry name" value="Molybdenum cofactor-binding domain"/>
    <property type="match status" value="2"/>
</dbReference>
<feature type="domain" description="Aldehyde oxidase/xanthine dehydrogenase a/b hammerhead" evidence="1">
    <location>
        <begin position="206"/>
        <end position="284"/>
    </location>
</feature>
<reference evidence="2" key="1">
    <citation type="journal article" date="2014" name="Int. J. Syst. Evol. Microbiol.">
        <title>Complete genome sequence of Corynebacterium casei LMG S-19264T (=DSM 44701T), isolated from a smear-ripened cheese.</title>
        <authorList>
            <consortium name="US DOE Joint Genome Institute (JGI-PGF)"/>
            <person name="Walter F."/>
            <person name="Albersmeier A."/>
            <person name="Kalinowski J."/>
            <person name="Ruckert C."/>
        </authorList>
    </citation>
    <scope>NUCLEOTIDE SEQUENCE</scope>
    <source>
        <strain evidence="2">NBRC 108769</strain>
    </source>
</reference>
<dbReference type="EMBL" id="BSOH01000001">
    <property type="protein sequence ID" value="GLR15681.1"/>
    <property type="molecule type" value="Genomic_DNA"/>
</dbReference>
<accession>A0AA37SMQ0</accession>
<dbReference type="InterPro" id="IPR046867">
    <property type="entry name" value="AldOxase/xan_DH_MoCoBD2"/>
</dbReference>
<keyword evidence="3" id="KW-1185">Reference proteome</keyword>
<dbReference type="GO" id="GO:0016491">
    <property type="term" value="F:oxidoreductase activity"/>
    <property type="evidence" value="ECO:0007669"/>
    <property type="project" value="InterPro"/>
</dbReference>
<sequence>MNVKVNRRSFIQVSSLVSGGLVLGFSWGSCTRPEEVIVMPKEWFDLNGFLKIGDNGLVTIMSPNPEIGQNVKTAMPMIIAEELDVDWKNVIVEQAPLNTDLFNRQVAGGSQSIRQGWTSLRTTGATAKQMLINAAAQKWEVEASTLKAEKGFVINSAGEKLGYGELASIASGMEVPTSESVKLKDPKDFTLIGTNVSNVDIDKIITGKPLFGIDTKKEGMVYASVLRPPSFGNSLKSVNDAEARQVTGVSDVVQFGDKVAVIASNSWAAMKGKKALKAEWENGETEDTAFHDEEMMTLLNTKTDKPKREEGNVEKGFAEADEVIERIYEAPFLPHNCLEPMNFYADVRSDKVELLGPIQTPAGTRKQVADLLERPEDEVSVDMTRMGGGFGRRLYGDFALEAAEISDKIKKPVQVLFTREDDMTAGTYRPASKYKFKAGIKDGRMTSYHLVGVGYDMWGNCTRHDNFPGGAVDNYLVESHTPHTNITTGAWRAPITNFLAFAEQAFLDEVAEKCEKDPVEFRLELFEKAKSNPAGKVEYDVDKSIGVIKLAAEKSNWGKSQDGVYQGFSTYYSHNTYVAEVAEVVLENGSPKVQKVTCAIDCGIVVNPLGALNQVEGGVVDGIGHAMYADFSFENGRANHENFNTFRLIRNPEAPKVETHFVESYNDPTGLGEPTLPPAGGAIANAFAKAGKERMYKQPFIQAKGLIG</sequence>
<dbReference type="InterPro" id="IPR037165">
    <property type="entry name" value="AldOxase/xan_DH_Mopterin-bd_sf"/>
</dbReference>
<gene>
    <name evidence="2" type="ORF">GCM10007940_02960</name>
</gene>
<evidence type="ECO:0000313" key="2">
    <source>
        <dbReference type="EMBL" id="GLR15681.1"/>
    </source>
</evidence>
<name>A0AA37SMQ0_9BACT</name>